<evidence type="ECO:0000313" key="1">
    <source>
        <dbReference type="EMBL" id="RJR28031.1"/>
    </source>
</evidence>
<accession>A0A3A4ZFX8</accession>
<sequence length="218" mass="25625">MKGNRRGYTSFSNDSLREGYLPDHLFRFRAIMESHLGSAGRAVVKLETIAYEMGKNRRAAERAKKWFLRNSNLQAKKRGYLYEFYTEPDRSVLYGQTRVSHVVVHPDTFTKITKEKDLYKNPKEVFSNKWEKSGKPPELSGEEKVLVENIVKWVMNPMFKTWLPEKVEKYRAIGAIRKYGYAAILKIYKEEAEWGLSPHPKPFWERIKELDNMAQTPK</sequence>
<evidence type="ECO:0000313" key="2">
    <source>
        <dbReference type="Proteomes" id="UP000265540"/>
    </source>
</evidence>
<protein>
    <submittedName>
        <fullName evidence="1">Uncharacterized protein</fullName>
    </submittedName>
</protein>
<name>A0A3A4ZFX8_UNCKA</name>
<proteinExistence type="predicted"/>
<gene>
    <name evidence="1" type="ORF">C4561_00810</name>
</gene>
<dbReference type="Proteomes" id="UP000265540">
    <property type="component" value="Unassembled WGS sequence"/>
</dbReference>
<dbReference type="AlphaFoldDB" id="A0A3A4ZFX8"/>
<comment type="caution">
    <text evidence="1">The sequence shown here is derived from an EMBL/GenBank/DDBJ whole genome shotgun (WGS) entry which is preliminary data.</text>
</comment>
<organism evidence="1 2">
    <name type="scientific">candidate division WWE3 bacterium</name>
    <dbReference type="NCBI Taxonomy" id="2053526"/>
    <lineage>
        <taxon>Bacteria</taxon>
        <taxon>Katanobacteria</taxon>
    </lineage>
</organism>
<reference evidence="1 2" key="1">
    <citation type="journal article" date="2017" name="ISME J.">
        <title>Energy and carbon metabolisms in a deep terrestrial subsurface fluid microbial community.</title>
        <authorList>
            <person name="Momper L."/>
            <person name="Jungbluth S.P."/>
            <person name="Lee M.D."/>
            <person name="Amend J.P."/>
        </authorList>
    </citation>
    <scope>NUCLEOTIDE SEQUENCE [LARGE SCALE GENOMIC DNA]</scope>
    <source>
        <strain evidence="1">SURF_46</strain>
    </source>
</reference>
<dbReference type="EMBL" id="QZJF01000005">
    <property type="protein sequence ID" value="RJR28031.1"/>
    <property type="molecule type" value="Genomic_DNA"/>
</dbReference>